<accession>A0A518I3W0</accession>
<evidence type="ECO:0000313" key="3">
    <source>
        <dbReference type="Proteomes" id="UP000319004"/>
    </source>
</evidence>
<feature type="region of interest" description="Disordered" evidence="1">
    <location>
        <begin position="26"/>
        <end position="69"/>
    </location>
</feature>
<dbReference type="Proteomes" id="UP000319004">
    <property type="component" value="Chromosome"/>
</dbReference>
<sequence>MRSSSIFHVLLILLFISFAVPMSGCGKDMTESEGPELGAVEAYLQEHPEEREDNPDEAGSEEDENEAAS</sequence>
<dbReference type="RefSeq" id="WP_145391799.1">
    <property type="nucleotide sequence ID" value="NZ_CP037423.1"/>
</dbReference>
<name>A0A518I3W0_9BACT</name>
<dbReference type="EMBL" id="CP037423">
    <property type="protein sequence ID" value="QDV47727.1"/>
    <property type="molecule type" value="Genomic_DNA"/>
</dbReference>
<gene>
    <name evidence="2" type="ORF">Enr13x_76380</name>
</gene>
<evidence type="ECO:0000256" key="1">
    <source>
        <dbReference type="SAM" id="MobiDB-lite"/>
    </source>
</evidence>
<protein>
    <submittedName>
        <fullName evidence="2">Uncharacterized protein</fullName>
    </submittedName>
</protein>
<evidence type="ECO:0000313" key="2">
    <source>
        <dbReference type="EMBL" id="QDV47727.1"/>
    </source>
</evidence>
<keyword evidence="3" id="KW-1185">Reference proteome</keyword>
<dbReference type="KEGG" id="snep:Enr13x_76380"/>
<proteinExistence type="predicted"/>
<organism evidence="2 3">
    <name type="scientific">Stieleria neptunia</name>
    <dbReference type="NCBI Taxonomy" id="2527979"/>
    <lineage>
        <taxon>Bacteria</taxon>
        <taxon>Pseudomonadati</taxon>
        <taxon>Planctomycetota</taxon>
        <taxon>Planctomycetia</taxon>
        <taxon>Pirellulales</taxon>
        <taxon>Pirellulaceae</taxon>
        <taxon>Stieleria</taxon>
    </lineage>
</organism>
<reference evidence="2 3" key="1">
    <citation type="submission" date="2019-03" db="EMBL/GenBank/DDBJ databases">
        <title>Deep-cultivation of Planctomycetes and their phenomic and genomic characterization uncovers novel biology.</title>
        <authorList>
            <person name="Wiegand S."/>
            <person name="Jogler M."/>
            <person name="Boedeker C."/>
            <person name="Pinto D."/>
            <person name="Vollmers J."/>
            <person name="Rivas-Marin E."/>
            <person name="Kohn T."/>
            <person name="Peeters S.H."/>
            <person name="Heuer A."/>
            <person name="Rast P."/>
            <person name="Oberbeckmann S."/>
            <person name="Bunk B."/>
            <person name="Jeske O."/>
            <person name="Meyerdierks A."/>
            <person name="Storesund J.E."/>
            <person name="Kallscheuer N."/>
            <person name="Luecker S."/>
            <person name="Lage O.M."/>
            <person name="Pohl T."/>
            <person name="Merkel B.J."/>
            <person name="Hornburger P."/>
            <person name="Mueller R.-W."/>
            <person name="Bruemmer F."/>
            <person name="Labrenz M."/>
            <person name="Spormann A.M."/>
            <person name="Op den Camp H."/>
            <person name="Overmann J."/>
            <person name="Amann R."/>
            <person name="Jetten M.S.M."/>
            <person name="Mascher T."/>
            <person name="Medema M.H."/>
            <person name="Devos D.P."/>
            <person name="Kaster A.-K."/>
            <person name="Ovreas L."/>
            <person name="Rohde M."/>
            <person name="Galperin M.Y."/>
            <person name="Jogler C."/>
        </authorList>
    </citation>
    <scope>NUCLEOTIDE SEQUENCE [LARGE SCALE GENOMIC DNA]</scope>
    <source>
        <strain evidence="2 3">Enr13</strain>
    </source>
</reference>
<feature type="compositionally biased region" description="Acidic residues" evidence="1">
    <location>
        <begin position="51"/>
        <end position="69"/>
    </location>
</feature>
<dbReference type="AlphaFoldDB" id="A0A518I3W0"/>